<comment type="caution">
    <text evidence="2">The sequence shown here is derived from an EMBL/GenBank/DDBJ whole genome shotgun (WGS) entry which is preliminary data.</text>
</comment>
<gene>
    <name evidence="2" type="ORF">GUJ93_ZPchr0006g43828</name>
</gene>
<feature type="coiled-coil region" evidence="1">
    <location>
        <begin position="78"/>
        <end position="105"/>
    </location>
</feature>
<keyword evidence="3" id="KW-1185">Reference proteome</keyword>
<evidence type="ECO:0000313" key="3">
    <source>
        <dbReference type="Proteomes" id="UP000729402"/>
    </source>
</evidence>
<keyword evidence="1" id="KW-0175">Coiled coil</keyword>
<reference evidence="2" key="2">
    <citation type="submission" date="2021-02" db="EMBL/GenBank/DDBJ databases">
        <authorList>
            <person name="Kimball J.A."/>
            <person name="Haas M.W."/>
            <person name="Macchietto M."/>
            <person name="Kono T."/>
            <person name="Duquette J."/>
            <person name="Shao M."/>
        </authorList>
    </citation>
    <scope>NUCLEOTIDE SEQUENCE</scope>
    <source>
        <tissue evidence="2">Fresh leaf tissue</tissue>
    </source>
</reference>
<reference evidence="2" key="1">
    <citation type="journal article" date="2021" name="bioRxiv">
        <title>Whole Genome Assembly and Annotation of Northern Wild Rice, Zizania palustris L., Supports a Whole Genome Duplication in the Zizania Genus.</title>
        <authorList>
            <person name="Haas M."/>
            <person name="Kono T."/>
            <person name="Macchietto M."/>
            <person name="Millas R."/>
            <person name="McGilp L."/>
            <person name="Shao M."/>
            <person name="Duquette J."/>
            <person name="Hirsch C.N."/>
            <person name="Kimball J."/>
        </authorList>
    </citation>
    <scope>NUCLEOTIDE SEQUENCE</scope>
    <source>
        <tissue evidence="2">Fresh leaf tissue</tissue>
    </source>
</reference>
<proteinExistence type="predicted"/>
<accession>A0A8J5VIY7</accession>
<sequence length="170" mass="18185">MPATAEVVVAEEVAAPPLGSPGDSGAEFLQMFEYTSSPVQSPTSTGIGTLAEGPLGILSLVAERAEPKGKAPIEVDKAANLRYLLADSQEKASNLEDALQQEQGRWAAFEVEAKNVQTKWGALVAEVQKLQAQKAILEKRTSKLTYSNSKLKSSVESLLAERSKDITVLE</sequence>
<dbReference type="EMBL" id="JAAALK010000283">
    <property type="protein sequence ID" value="KAG8069525.1"/>
    <property type="molecule type" value="Genomic_DNA"/>
</dbReference>
<name>A0A8J5VIY7_ZIZPA</name>
<dbReference type="Proteomes" id="UP000729402">
    <property type="component" value="Unassembled WGS sequence"/>
</dbReference>
<protein>
    <submittedName>
        <fullName evidence="2">Uncharacterized protein</fullName>
    </submittedName>
</protein>
<organism evidence="2 3">
    <name type="scientific">Zizania palustris</name>
    <name type="common">Northern wild rice</name>
    <dbReference type="NCBI Taxonomy" id="103762"/>
    <lineage>
        <taxon>Eukaryota</taxon>
        <taxon>Viridiplantae</taxon>
        <taxon>Streptophyta</taxon>
        <taxon>Embryophyta</taxon>
        <taxon>Tracheophyta</taxon>
        <taxon>Spermatophyta</taxon>
        <taxon>Magnoliopsida</taxon>
        <taxon>Liliopsida</taxon>
        <taxon>Poales</taxon>
        <taxon>Poaceae</taxon>
        <taxon>BOP clade</taxon>
        <taxon>Oryzoideae</taxon>
        <taxon>Oryzeae</taxon>
        <taxon>Zizaniinae</taxon>
        <taxon>Zizania</taxon>
    </lineage>
</organism>
<evidence type="ECO:0000313" key="2">
    <source>
        <dbReference type="EMBL" id="KAG8069525.1"/>
    </source>
</evidence>
<dbReference type="AlphaFoldDB" id="A0A8J5VIY7"/>
<evidence type="ECO:0000256" key="1">
    <source>
        <dbReference type="SAM" id="Coils"/>
    </source>
</evidence>